<evidence type="ECO:0000313" key="3">
    <source>
        <dbReference type="Proteomes" id="UP000240493"/>
    </source>
</evidence>
<keyword evidence="1" id="KW-0812">Transmembrane</keyword>
<dbReference type="AlphaFoldDB" id="A0A2T3YQX7"/>
<dbReference type="Pfam" id="PF20345">
    <property type="entry name" value="DUF6640"/>
    <property type="match status" value="1"/>
</dbReference>
<organism evidence="2 3">
    <name type="scientific">Trichoderma asperellum (strain ATCC 204424 / CBS 433.97 / NBRC 101777)</name>
    <dbReference type="NCBI Taxonomy" id="1042311"/>
    <lineage>
        <taxon>Eukaryota</taxon>
        <taxon>Fungi</taxon>
        <taxon>Dikarya</taxon>
        <taxon>Ascomycota</taxon>
        <taxon>Pezizomycotina</taxon>
        <taxon>Sordariomycetes</taxon>
        <taxon>Hypocreomycetidae</taxon>
        <taxon>Hypocreales</taxon>
        <taxon>Hypocreaceae</taxon>
        <taxon>Trichoderma</taxon>
    </lineage>
</organism>
<dbReference type="OrthoDB" id="2819018at2759"/>
<dbReference type="STRING" id="1042311.A0A2T3YQX7"/>
<dbReference type="EMBL" id="KZ679285">
    <property type="protein sequence ID" value="PTB34980.1"/>
    <property type="molecule type" value="Genomic_DNA"/>
</dbReference>
<feature type="transmembrane region" description="Helical" evidence="1">
    <location>
        <begin position="12"/>
        <end position="29"/>
    </location>
</feature>
<name>A0A2T3YQX7_TRIA4</name>
<evidence type="ECO:0000313" key="2">
    <source>
        <dbReference type="EMBL" id="PTB34980.1"/>
    </source>
</evidence>
<feature type="transmembrane region" description="Helical" evidence="1">
    <location>
        <begin position="77"/>
        <end position="99"/>
    </location>
</feature>
<protein>
    <recommendedName>
        <fullName evidence="4">Acetyltransferase</fullName>
    </recommendedName>
</protein>
<reference evidence="2 3" key="1">
    <citation type="submission" date="2016-07" db="EMBL/GenBank/DDBJ databases">
        <title>Multiple horizontal gene transfer events from other fungi enriched the ability of initially mycotrophic Trichoderma (Ascomycota) to feed on dead plant biomass.</title>
        <authorList>
            <consortium name="DOE Joint Genome Institute"/>
            <person name="Aerts A."/>
            <person name="Atanasova L."/>
            <person name="Chenthamara K."/>
            <person name="Zhang J."/>
            <person name="Grujic M."/>
            <person name="Henrissat B."/>
            <person name="Kuo A."/>
            <person name="Salamov A."/>
            <person name="Lipzen A."/>
            <person name="Labutti K."/>
            <person name="Barry K."/>
            <person name="Miao Y."/>
            <person name="Rahimi M.J."/>
            <person name="Shen Q."/>
            <person name="Grigoriev I.V."/>
            <person name="Kubicek C.P."/>
            <person name="Druzhinina I.S."/>
        </authorList>
    </citation>
    <scope>NUCLEOTIDE SEQUENCE [LARGE SCALE GENOMIC DNA]</scope>
    <source>
        <strain evidence="2 3">CBS 433.97</strain>
    </source>
</reference>
<gene>
    <name evidence="2" type="ORF">M441DRAFT_63082</name>
</gene>
<sequence>MANISASIPRNIMAASSICFASAAYLADWSHTHVLNPRWPPHAKFHNGQTMSVGAMNAALVVYLLNRRTKNSEMERLLVFVAALSGSITAFAGLSAIFYPGTAWTDPEFDTGALIPPQAYVFIGHLMITWLGYVLEISRLNKRQEKI</sequence>
<evidence type="ECO:0000256" key="1">
    <source>
        <dbReference type="SAM" id="Phobius"/>
    </source>
</evidence>
<feature type="transmembrane region" description="Helical" evidence="1">
    <location>
        <begin position="49"/>
        <end position="65"/>
    </location>
</feature>
<keyword evidence="3" id="KW-1185">Reference proteome</keyword>
<accession>A0A2T3YQX7</accession>
<keyword evidence="1" id="KW-0472">Membrane</keyword>
<feature type="transmembrane region" description="Helical" evidence="1">
    <location>
        <begin position="119"/>
        <end position="137"/>
    </location>
</feature>
<dbReference type="InterPro" id="IPR046580">
    <property type="entry name" value="DUF6640"/>
</dbReference>
<evidence type="ECO:0008006" key="4">
    <source>
        <dbReference type="Google" id="ProtNLM"/>
    </source>
</evidence>
<proteinExistence type="predicted"/>
<keyword evidence="1" id="KW-1133">Transmembrane helix</keyword>
<dbReference type="Proteomes" id="UP000240493">
    <property type="component" value="Unassembled WGS sequence"/>
</dbReference>